<organism evidence="1">
    <name type="scientific">freshwater metagenome</name>
    <dbReference type="NCBI Taxonomy" id="449393"/>
    <lineage>
        <taxon>unclassified sequences</taxon>
        <taxon>metagenomes</taxon>
        <taxon>ecological metagenomes</taxon>
    </lineage>
</organism>
<reference evidence="1" key="1">
    <citation type="submission" date="2020-05" db="EMBL/GenBank/DDBJ databases">
        <authorList>
            <person name="Chiriac C."/>
            <person name="Salcher M."/>
            <person name="Ghai R."/>
            <person name="Kavagutti S V."/>
        </authorList>
    </citation>
    <scope>NUCLEOTIDE SEQUENCE</scope>
</reference>
<dbReference type="AlphaFoldDB" id="A0A6J5YF36"/>
<dbReference type="EMBL" id="CAFBNC010000040">
    <property type="protein sequence ID" value="CAB4935858.1"/>
    <property type="molecule type" value="Genomic_DNA"/>
</dbReference>
<dbReference type="Gene3D" id="1.10.3210.10">
    <property type="entry name" value="Hypothetical protein af1432"/>
    <property type="match status" value="1"/>
</dbReference>
<protein>
    <submittedName>
        <fullName evidence="1">Unannotated protein</fullName>
    </submittedName>
</protein>
<dbReference type="EMBL" id="CAEMXZ010000036">
    <property type="protein sequence ID" value="CAB4323286.1"/>
    <property type="molecule type" value="Genomic_DNA"/>
</dbReference>
<sequence>MAAASHLISRFFGSLRPGGPSATERQWVSEILLPAEYKIWSSLAGPDRRHSATVARVVDRSLGDLASPPVLAAALLHDCGKIVSGLRTPGRVVATLIDAVLGHDDERARRWTQRSRPLRRFGQYWLHPQLGAELLDRAGSAPLTVAWTREHHLPAAMCTVETRFADALRDADDD</sequence>
<dbReference type="SUPFAM" id="SSF109604">
    <property type="entry name" value="HD-domain/PDEase-like"/>
    <property type="match status" value="1"/>
</dbReference>
<evidence type="ECO:0000313" key="1">
    <source>
        <dbReference type="EMBL" id="CAB4323286.1"/>
    </source>
</evidence>
<gene>
    <name evidence="1" type="ORF">UFOPK1392_01038</name>
    <name evidence="2" type="ORF">UFOPK3733_00962</name>
</gene>
<proteinExistence type="predicted"/>
<name>A0A6J5YF36_9ZZZZ</name>
<accession>A0A6J5YF36</accession>
<evidence type="ECO:0000313" key="2">
    <source>
        <dbReference type="EMBL" id="CAB4935858.1"/>
    </source>
</evidence>